<name>U4KPL1_ALTPJ</name>
<accession>U4KPL1</accession>
<dbReference type="Proteomes" id="UP000032740">
    <property type="component" value="Chromosome"/>
</dbReference>
<evidence type="ECO:0000313" key="3">
    <source>
        <dbReference type="Proteomes" id="UP000032740"/>
    </source>
</evidence>
<feature type="domain" description="N-acetyltransferase" evidence="1">
    <location>
        <begin position="3"/>
        <end position="166"/>
    </location>
</feature>
<gene>
    <name evidence="2" type="ORF">BN85406180</name>
</gene>
<dbReference type="Pfam" id="PF00583">
    <property type="entry name" value="Acetyltransf_1"/>
    <property type="match status" value="1"/>
</dbReference>
<dbReference type="InterPro" id="IPR016181">
    <property type="entry name" value="Acyl_CoA_acyltransferase"/>
</dbReference>
<dbReference type="PROSITE" id="PS51186">
    <property type="entry name" value="GNAT"/>
    <property type="match status" value="1"/>
</dbReference>
<protein>
    <recommendedName>
        <fullName evidence="1">N-acetyltransferase domain-containing protein</fullName>
    </recommendedName>
</protein>
<reference evidence="2 3" key="1">
    <citation type="journal article" date="2013" name="J. Mol. Microbiol. Biotechnol.">
        <title>Analysis of the Complete Genomes of Acholeplasma brassicae , A. palmae and A. laidlawii and Their Comparison to the Obligate Parasites from ' Candidatus Phytoplasma'.</title>
        <authorList>
            <person name="Kube M."/>
            <person name="Siewert C."/>
            <person name="Migdoll A.M."/>
            <person name="Duduk B."/>
            <person name="Holz S."/>
            <person name="Rabus R."/>
            <person name="Seemuller E."/>
            <person name="Mitrovic J."/>
            <person name="Muller I."/>
            <person name="Buttner C."/>
            <person name="Reinhardt R."/>
        </authorList>
    </citation>
    <scope>NUCLEOTIDE SEQUENCE [LARGE SCALE GENOMIC DNA]</scope>
    <source>
        <strain evidence="2 3">J233</strain>
    </source>
</reference>
<organism evidence="2 3">
    <name type="scientific">Alteracholeplasma palmae (strain ATCC 49389 / J233)</name>
    <name type="common">Acholeplasma palmae</name>
    <dbReference type="NCBI Taxonomy" id="1318466"/>
    <lineage>
        <taxon>Bacteria</taxon>
        <taxon>Bacillati</taxon>
        <taxon>Mycoplasmatota</taxon>
        <taxon>Mollicutes</taxon>
        <taxon>Acholeplasmatales</taxon>
        <taxon>Acholeplasmataceae</taxon>
        <taxon>Acholeplasma</taxon>
    </lineage>
</organism>
<evidence type="ECO:0000259" key="1">
    <source>
        <dbReference type="PROSITE" id="PS51186"/>
    </source>
</evidence>
<dbReference type="RefSeq" id="WP_026658096.1">
    <property type="nucleotide sequence ID" value="NC_022538.1"/>
</dbReference>
<sequence>MKFEISDYNIEIHKYLDKWIDESKYLNARLINKYATYNEPISKTYKYFLDNPYEMANIKSYIKLFISEDVVYGIVVFHYYNEKKKFFLAINPLVVNPEFMNHGIGSKLLRQIVLQAREIAGGHVDIVKADVENANIASMKIFEKMGFAKEIKNNNFIEYIYNLTEKY</sequence>
<dbReference type="AlphaFoldDB" id="U4KPL1"/>
<dbReference type="SUPFAM" id="SSF55729">
    <property type="entry name" value="Acyl-CoA N-acyltransferases (Nat)"/>
    <property type="match status" value="1"/>
</dbReference>
<evidence type="ECO:0000313" key="2">
    <source>
        <dbReference type="EMBL" id="CCV64195.1"/>
    </source>
</evidence>
<dbReference type="InterPro" id="IPR000182">
    <property type="entry name" value="GNAT_dom"/>
</dbReference>
<dbReference type="KEGG" id="apal:BN85406180"/>
<dbReference type="HOGENOM" id="CLU_1590998_0_0_14"/>
<dbReference type="GO" id="GO:0016747">
    <property type="term" value="F:acyltransferase activity, transferring groups other than amino-acyl groups"/>
    <property type="evidence" value="ECO:0007669"/>
    <property type="project" value="InterPro"/>
</dbReference>
<proteinExistence type="predicted"/>
<dbReference type="EMBL" id="FO681347">
    <property type="protein sequence ID" value="CCV64195.1"/>
    <property type="molecule type" value="Genomic_DNA"/>
</dbReference>
<dbReference type="Gene3D" id="3.40.630.30">
    <property type="match status" value="1"/>
</dbReference>
<keyword evidence="3" id="KW-1185">Reference proteome</keyword>
<dbReference type="CDD" id="cd04301">
    <property type="entry name" value="NAT_SF"/>
    <property type="match status" value="1"/>
</dbReference>